<reference evidence="4" key="1">
    <citation type="journal article" date="2021" name="Front. Plant Sci.">
        <title>Chromosome-Scale Genome Assembly for Chinese Sour Jujube and Insights Into Its Genome Evolution and Domestication Signature.</title>
        <authorList>
            <person name="Shen L.-Y."/>
            <person name="Luo H."/>
            <person name="Wang X.-L."/>
            <person name="Wang X.-M."/>
            <person name="Qiu X.-J."/>
            <person name="Liu H."/>
            <person name="Zhou S.-S."/>
            <person name="Jia K.-H."/>
            <person name="Nie S."/>
            <person name="Bao Y.-T."/>
            <person name="Zhang R.-G."/>
            <person name="Yun Q.-Z."/>
            <person name="Chai Y.-H."/>
            <person name="Lu J.-Y."/>
            <person name="Li Y."/>
            <person name="Zhao S.-W."/>
            <person name="Mao J.-F."/>
            <person name="Jia S.-G."/>
            <person name="Mao Y.-M."/>
        </authorList>
    </citation>
    <scope>NUCLEOTIDE SEQUENCE</scope>
    <source>
        <strain evidence="4">AT0</strain>
        <tissue evidence="4">Leaf</tissue>
    </source>
</reference>
<dbReference type="PROSITE" id="PS00285">
    <property type="entry name" value="POTATO_INHIBITOR"/>
    <property type="match status" value="1"/>
</dbReference>
<dbReference type="PANTHER" id="PTHR33091">
    <property type="entry name" value="PROTEIN, PUTATIVE, EXPRESSED-RELATED"/>
    <property type="match status" value="1"/>
</dbReference>
<dbReference type="EMBL" id="JAEACU010000009">
    <property type="protein sequence ID" value="KAH7517337.1"/>
    <property type="molecule type" value="Genomic_DNA"/>
</dbReference>
<keyword evidence="3" id="KW-0722">Serine protease inhibitor</keyword>
<sequence>MESEFCPCKNSWPELVGEKGEEAARKIEQQNRNVKAIFILEGSPVSKDFSCNRVRVWVNQSGIVTQVPLVG</sequence>
<evidence type="ECO:0008006" key="6">
    <source>
        <dbReference type="Google" id="ProtNLM"/>
    </source>
</evidence>
<comment type="similarity">
    <text evidence="1">Belongs to the protease inhibitor I13 (potato type I serine protease inhibitor) family.</text>
</comment>
<gene>
    <name evidence="4" type="ORF">FEM48_Zijuj09G0052800</name>
</gene>
<proteinExistence type="inferred from homology"/>
<name>A0A978UR37_ZIZJJ</name>
<dbReference type="Proteomes" id="UP000813462">
    <property type="component" value="Unassembled WGS sequence"/>
</dbReference>
<dbReference type="InterPro" id="IPR036354">
    <property type="entry name" value="Prot_inh_pot1_sf"/>
</dbReference>
<dbReference type="PANTHER" id="PTHR33091:SF83">
    <property type="entry name" value="SERINE PROTEASE INHIBITOR, POTATO INHIBITOR I-TYPE FAMILY PROTEIN-RELATED"/>
    <property type="match status" value="1"/>
</dbReference>
<evidence type="ECO:0000256" key="3">
    <source>
        <dbReference type="ARBA" id="ARBA00022900"/>
    </source>
</evidence>
<dbReference type="SUPFAM" id="SSF54654">
    <property type="entry name" value="CI-2 family of serine protease inhibitors"/>
    <property type="match status" value="1"/>
</dbReference>
<dbReference type="InterPro" id="IPR000864">
    <property type="entry name" value="Prot_inh_pot1"/>
</dbReference>
<evidence type="ECO:0000256" key="1">
    <source>
        <dbReference type="ARBA" id="ARBA00008210"/>
    </source>
</evidence>
<evidence type="ECO:0000313" key="5">
    <source>
        <dbReference type="Proteomes" id="UP000813462"/>
    </source>
</evidence>
<protein>
    <recommendedName>
        <fullName evidence="6">Proteinase inhibitor</fullName>
    </recommendedName>
</protein>
<dbReference type="GO" id="GO:0009611">
    <property type="term" value="P:response to wounding"/>
    <property type="evidence" value="ECO:0007669"/>
    <property type="project" value="InterPro"/>
</dbReference>
<organism evidence="4 5">
    <name type="scientific">Ziziphus jujuba var. spinosa</name>
    <dbReference type="NCBI Taxonomy" id="714518"/>
    <lineage>
        <taxon>Eukaryota</taxon>
        <taxon>Viridiplantae</taxon>
        <taxon>Streptophyta</taxon>
        <taxon>Embryophyta</taxon>
        <taxon>Tracheophyta</taxon>
        <taxon>Spermatophyta</taxon>
        <taxon>Magnoliopsida</taxon>
        <taxon>eudicotyledons</taxon>
        <taxon>Gunneridae</taxon>
        <taxon>Pentapetalae</taxon>
        <taxon>rosids</taxon>
        <taxon>fabids</taxon>
        <taxon>Rosales</taxon>
        <taxon>Rhamnaceae</taxon>
        <taxon>Paliureae</taxon>
        <taxon>Ziziphus</taxon>
    </lineage>
</organism>
<evidence type="ECO:0000256" key="2">
    <source>
        <dbReference type="ARBA" id="ARBA00022690"/>
    </source>
</evidence>
<comment type="caution">
    <text evidence="4">The sequence shown here is derived from an EMBL/GenBank/DDBJ whole genome shotgun (WGS) entry which is preliminary data.</text>
</comment>
<evidence type="ECO:0000313" key="4">
    <source>
        <dbReference type="EMBL" id="KAH7517337.1"/>
    </source>
</evidence>
<dbReference type="AlphaFoldDB" id="A0A978UR37"/>
<dbReference type="Pfam" id="PF00280">
    <property type="entry name" value="potato_inhibit"/>
    <property type="match status" value="1"/>
</dbReference>
<dbReference type="PRINTS" id="PR00292">
    <property type="entry name" value="POTATOINHBTR"/>
</dbReference>
<dbReference type="GO" id="GO:0004867">
    <property type="term" value="F:serine-type endopeptidase inhibitor activity"/>
    <property type="evidence" value="ECO:0007669"/>
    <property type="project" value="UniProtKB-KW"/>
</dbReference>
<accession>A0A978UR37</accession>
<dbReference type="Gene3D" id="3.30.10.10">
    <property type="entry name" value="Trypsin Inhibitor V, subunit A"/>
    <property type="match status" value="1"/>
</dbReference>
<keyword evidence="2" id="KW-0646">Protease inhibitor</keyword>